<dbReference type="STRING" id="926569.ANT_11970"/>
<dbReference type="KEGG" id="atm:ANT_11970"/>
<evidence type="ECO:0000256" key="3">
    <source>
        <dbReference type="ARBA" id="ARBA00023014"/>
    </source>
</evidence>
<organism evidence="5 6">
    <name type="scientific">Anaerolinea thermophila (strain DSM 14523 / JCM 11388 / NBRC 100420 / UNI-1)</name>
    <dbReference type="NCBI Taxonomy" id="926569"/>
    <lineage>
        <taxon>Bacteria</taxon>
        <taxon>Bacillati</taxon>
        <taxon>Chloroflexota</taxon>
        <taxon>Anaerolineae</taxon>
        <taxon>Anaerolineales</taxon>
        <taxon>Anaerolineaceae</taxon>
        <taxon>Anaerolinea</taxon>
    </lineage>
</organism>
<feature type="domain" description="4Fe-4S ferredoxin-type" evidence="4">
    <location>
        <begin position="261"/>
        <end position="288"/>
    </location>
</feature>
<dbReference type="InterPro" id="IPR017896">
    <property type="entry name" value="4Fe4S_Fe-S-bd"/>
</dbReference>
<dbReference type="SUPFAM" id="SSF54862">
    <property type="entry name" value="4Fe-4S ferredoxins"/>
    <property type="match status" value="1"/>
</dbReference>
<dbReference type="PROSITE" id="PS51379">
    <property type="entry name" value="4FE4S_FER_2"/>
    <property type="match status" value="2"/>
</dbReference>
<evidence type="ECO:0000313" key="5">
    <source>
        <dbReference type="EMBL" id="BAJ63231.1"/>
    </source>
</evidence>
<dbReference type="Proteomes" id="UP000008922">
    <property type="component" value="Chromosome"/>
</dbReference>
<evidence type="ECO:0000259" key="4">
    <source>
        <dbReference type="PROSITE" id="PS51379"/>
    </source>
</evidence>
<dbReference type="GO" id="GO:0046872">
    <property type="term" value="F:metal ion binding"/>
    <property type="evidence" value="ECO:0007669"/>
    <property type="project" value="UniProtKB-KW"/>
</dbReference>
<feature type="domain" description="4Fe-4S ferredoxin-type" evidence="4">
    <location>
        <begin position="231"/>
        <end position="260"/>
    </location>
</feature>
<gene>
    <name evidence="5" type="ordered locus">ANT_11970</name>
</gene>
<dbReference type="HOGENOM" id="CLU_078180_0_0_0"/>
<keyword evidence="3" id="KW-0411">Iron-sulfur</keyword>
<keyword evidence="6" id="KW-1185">Reference proteome</keyword>
<dbReference type="EMBL" id="AP012029">
    <property type="protein sequence ID" value="BAJ63231.1"/>
    <property type="molecule type" value="Genomic_DNA"/>
</dbReference>
<dbReference type="InParanoid" id="E8N467"/>
<dbReference type="eggNOG" id="COG1148">
    <property type="taxonomic scope" value="Bacteria"/>
</dbReference>
<evidence type="ECO:0000256" key="1">
    <source>
        <dbReference type="ARBA" id="ARBA00022723"/>
    </source>
</evidence>
<dbReference type="InterPro" id="IPR017900">
    <property type="entry name" value="4Fe4S_Fe_S_CS"/>
</dbReference>
<proteinExistence type="predicted"/>
<dbReference type="PROSITE" id="PS00198">
    <property type="entry name" value="4FE4S_FER_1"/>
    <property type="match status" value="1"/>
</dbReference>
<sequence length="310" mass="34489">MKFLWLKPSTRAYLKEGRKTRDFSFFDLIHGYIYLRFPYLYISLAKGDHPLSRRLAPLLGFLGRLIEAQAKKNGQPTGFADTYHGKVMPVEEAKRLVSIKQPIRVENLEQVIPFTRARDLILENPDHIAVLDCPCRAGKPHPCLPLDVCLIVGEPFVSFVLEHHPKRARRITSEEAMKILEDEDERGHVHHAFFKDAMLGRFYAICNCCSCCCGAMKAQREGTPMLISSGFVSVVDEDKCIACGTCAGVCPFGAIQVNGHAVIVAESCMGCGICVRHCSQGALSLQRDPSRGEPLEILHLIESTPYSTGD</sequence>
<dbReference type="Pfam" id="PF00037">
    <property type="entry name" value="Fer4"/>
    <property type="match status" value="2"/>
</dbReference>
<protein>
    <submittedName>
        <fullName evidence="5">Iron-sulfur binding protein</fullName>
    </submittedName>
</protein>
<dbReference type="Gene3D" id="3.30.70.20">
    <property type="match status" value="1"/>
</dbReference>
<name>E8N467_ANATU</name>
<dbReference type="OrthoDB" id="5422255at2"/>
<accession>E8N467</accession>
<dbReference type="AlphaFoldDB" id="E8N467"/>
<dbReference type="GO" id="GO:0051536">
    <property type="term" value="F:iron-sulfur cluster binding"/>
    <property type="evidence" value="ECO:0007669"/>
    <property type="project" value="UniProtKB-KW"/>
</dbReference>
<reference evidence="5 6" key="1">
    <citation type="submission" date="2010-12" db="EMBL/GenBank/DDBJ databases">
        <title>Whole genome sequence of Anaerolinea thermophila UNI-1.</title>
        <authorList>
            <person name="Narita-Yamada S."/>
            <person name="Kishi E."/>
            <person name="Watanabe Y."/>
            <person name="Takasaki K."/>
            <person name="Ankai A."/>
            <person name="Oguchi A."/>
            <person name="Fukui S."/>
            <person name="Takahashi M."/>
            <person name="Yashiro I."/>
            <person name="Hosoyama A."/>
            <person name="Sekiguchi Y."/>
            <person name="Hanada S."/>
            <person name="Fujita N."/>
        </authorList>
    </citation>
    <scope>NUCLEOTIDE SEQUENCE [LARGE SCALE GENOMIC DNA]</scope>
    <source>
        <strain evidence="6">DSM 14523 / JCM 11388 / NBRC 100420 / UNI-1</strain>
    </source>
</reference>
<evidence type="ECO:0000256" key="2">
    <source>
        <dbReference type="ARBA" id="ARBA00023004"/>
    </source>
</evidence>
<dbReference type="RefSeq" id="WP_013559619.1">
    <property type="nucleotide sequence ID" value="NC_014960.1"/>
</dbReference>
<evidence type="ECO:0000313" key="6">
    <source>
        <dbReference type="Proteomes" id="UP000008922"/>
    </source>
</evidence>
<keyword evidence="1" id="KW-0479">Metal-binding</keyword>
<keyword evidence="2" id="KW-0408">Iron</keyword>